<evidence type="ECO:0000313" key="1">
    <source>
        <dbReference type="EMBL" id="KXU36902.1"/>
    </source>
</evidence>
<dbReference type="EMBL" id="LSZO01000175">
    <property type="protein sequence ID" value="KXU36902.1"/>
    <property type="molecule type" value="Genomic_DNA"/>
</dbReference>
<dbReference type="InterPro" id="IPR007922">
    <property type="entry name" value="DciA-like"/>
</dbReference>
<gene>
    <name evidence="1" type="ORF">AXE65_04475</name>
</gene>
<evidence type="ECO:0008006" key="3">
    <source>
        <dbReference type="Google" id="ProtNLM"/>
    </source>
</evidence>
<dbReference type="Pfam" id="PF05258">
    <property type="entry name" value="DciA"/>
    <property type="match status" value="1"/>
</dbReference>
<sequence>MSSAPSPIRPLADLLHKKQPLSSLLAKADALLRLEQLLHAQLAPAVRAFCKVASFRDGRLLLVVSNGQWATHLRYQERRLCQALQVLPEFAGISRIVLKVQPLLVQSQGRGSCPPLPAKAAESLHACAKDCNDRALQNALKKLAKHAEK</sequence>
<dbReference type="Proteomes" id="UP000072660">
    <property type="component" value="Unassembled WGS sequence"/>
</dbReference>
<protein>
    <recommendedName>
        <fullName evidence="3">RNA-binding protein</fullName>
    </recommendedName>
</protein>
<reference evidence="1 2" key="1">
    <citation type="submission" date="2016-02" db="EMBL/GenBank/DDBJ databases">
        <authorList>
            <person name="Wen L."/>
            <person name="He K."/>
            <person name="Yang H."/>
        </authorList>
    </citation>
    <scope>NUCLEOTIDE SEQUENCE [LARGE SCALE GENOMIC DNA]</scope>
    <source>
        <strain evidence="1 2">CV58</strain>
    </source>
</reference>
<name>A0A139SQT5_9GAMM</name>
<organism evidence="1 2">
    <name type="scientific">Ventosimonas gracilis</name>
    <dbReference type="NCBI Taxonomy" id="1680762"/>
    <lineage>
        <taxon>Bacteria</taxon>
        <taxon>Pseudomonadati</taxon>
        <taxon>Pseudomonadota</taxon>
        <taxon>Gammaproteobacteria</taxon>
        <taxon>Pseudomonadales</taxon>
        <taxon>Ventosimonadaceae</taxon>
        <taxon>Ventosimonas</taxon>
    </lineage>
</organism>
<accession>A0A139SQT5</accession>
<proteinExistence type="predicted"/>
<dbReference type="OrthoDB" id="7025214at2"/>
<dbReference type="AlphaFoldDB" id="A0A139SQT5"/>
<comment type="caution">
    <text evidence="1">The sequence shown here is derived from an EMBL/GenBank/DDBJ whole genome shotgun (WGS) entry which is preliminary data.</text>
</comment>
<keyword evidence="2" id="KW-1185">Reference proteome</keyword>
<dbReference type="RefSeq" id="WP_068391384.1">
    <property type="nucleotide sequence ID" value="NZ_LSZO01000175.1"/>
</dbReference>
<evidence type="ECO:0000313" key="2">
    <source>
        <dbReference type="Proteomes" id="UP000072660"/>
    </source>
</evidence>